<dbReference type="EMBL" id="JAHKSW010000015">
    <property type="protein sequence ID" value="KAG7323738.1"/>
    <property type="molecule type" value="Genomic_DNA"/>
</dbReference>
<keyword evidence="1" id="KW-0479">Metal-binding</keyword>
<evidence type="ECO:0000256" key="2">
    <source>
        <dbReference type="ARBA" id="ARBA00022771"/>
    </source>
</evidence>
<dbReference type="InterPro" id="IPR051591">
    <property type="entry name" value="UPF0224_FAM112_RNA_Proc"/>
</dbReference>
<dbReference type="Proteomes" id="UP000824219">
    <property type="component" value="Linkage Group LG15"/>
</dbReference>
<keyword evidence="7" id="KW-1185">Reference proteome</keyword>
<evidence type="ECO:0000259" key="5">
    <source>
        <dbReference type="PROSITE" id="PS51800"/>
    </source>
</evidence>
<dbReference type="AlphaFoldDB" id="A0A9D3NIV6"/>
<protein>
    <recommendedName>
        <fullName evidence="5">CHHC U11-48K-type domain-containing protein</fullName>
    </recommendedName>
</protein>
<dbReference type="Pfam" id="PF05253">
    <property type="entry name" value="zf-U11-48K"/>
    <property type="match status" value="2"/>
</dbReference>
<dbReference type="PROSITE" id="PS51800">
    <property type="entry name" value="ZF_CHHC_U11_48K"/>
    <property type="match status" value="2"/>
</dbReference>
<dbReference type="PANTHER" id="PTHR21402:SF5">
    <property type="entry name" value="GAMETOCYTE SPECIFIC FACTOR 1"/>
    <property type="match status" value="1"/>
</dbReference>
<feature type="domain" description="CHHC U11-48K-type" evidence="5">
    <location>
        <begin position="39"/>
        <end position="66"/>
    </location>
</feature>
<dbReference type="PANTHER" id="PTHR21402">
    <property type="entry name" value="GAMETOCYTE SPECIFIC FACTOR 1-RELATED"/>
    <property type="match status" value="1"/>
</dbReference>
<dbReference type="GO" id="GO:0008270">
    <property type="term" value="F:zinc ion binding"/>
    <property type="evidence" value="ECO:0007669"/>
    <property type="project" value="UniProtKB-KW"/>
</dbReference>
<reference evidence="6 7" key="1">
    <citation type="submission" date="2021-06" db="EMBL/GenBank/DDBJ databases">
        <title>Chromosome-level genome assembly of the red-tail catfish (Hemibagrus wyckioides).</title>
        <authorList>
            <person name="Shao F."/>
        </authorList>
    </citation>
    <scope>NUCLEOTIDE SEQUENCE [LARGE SCALE GENOMIC DNA]</scope>
    <source>
        <strain evidence="6">EC202008001</strain>
        <tissue evidence="6">Blood</tissue>
    </source>
</reference>
<keyword evidence="3" id="KW-0862">Zinc</keyword>
<evidence type="ECO:0000256" key="4">
    <source>
        <dbReference type="SAM" id="MobiDB-lite"/>
    </source>
</evidence>
<accession>A0A9D3NIV6</accession>
<name>A0A9D3NIV6_9TELE</name>
<dbReference type="OrthoDB" id="10069248at2759"/>
<evidence type="ECO:0000313" key="6">
    <source>
        <dbReference type="EMBL" id="KAG7323738.1"/>
    </source>
</evidence>
<keyword evidence="2" id="KW-0863">Zinc-finger</keyword>
<sequence length="229" mass="25829">MSTIRYGTSVGPSRVKGDAREHWEEDEAKPVDDADPNVMMQCPYDQSHQIRACRFPFHILKCAKNHPKLASELRTCPFNAKHLVHKQELASHIEHCKDKSIEDDSSAEVNRKFHVPIKWTAPASKEDWEKESDDNAETFVWGVKNNLLPVNKSAPPVTNHLKAEVRAPRSFPWKFLTRAAVMVDHVNVEMIGVRVGGAEPQVCPLLLISNASFNPCRQLDTADGPCWLC</sequence>
<gene>
    <name evidence="6" type="ORF">KOW79_013440</name>
</gene>
<organism evidence="6 7">
    <name type="scientific">Hemibagrus wyckioides</name>
    <dbReference type="NCBI Taxonomy" id="337641"/>
    <lineage>
        <taxon>Eukaryota</taxon>
        <taxon>Metazoa</taxon>
        <taxon>Chordata</taxon>
        <taxon>Craniata</taxon>
        <taxon>Vertebrata</taxon>
        <taxon>Euteleostomi</taxon>
        <taxon>Actinopterygii</taxon>
        <taxon>Neopterygii</taxon>
        <taxon>Teleostei</taxon>
        <taxon>Ostariophysi</taxon>
        <taxon>Siluriformes</taxon>
        <taxon>Bagridae</taxon>
        <taxon>Hemibagrus</taxon>
    </lineage>
</organism>
<dbReference type="InterPro" id="IPR022776">
    <property type="entry name" value="TRM13/UPF0224_CHHC_Znf_dom"/>
</dbReference>
<dbReference type="InterPro" id="IPR036236">
    <property type="entry name" value="Znf_C2H2_sf"/>
</dbReference>
<evidence type="ECO:0000256" key="1">
    <source>
        <dbReference type="ARBA" id="ARBA00022723"/>
    </source>
</evidence>
<feature type="domain" description="CHHC U11-48K-type" evidence="5">
    <location>
        <begin position="73"/>
        <end position="100"/>
    </location>
</feature>
<comment type="caution">
    <text evidence="6">The sequence shown here is derived from an EMBL/GenBank/DDBJ whole genome shotgun (WGS) entry which is preliminary data.</text>
</comment>
<feature type="region of interest" description="Disordered" evidence="4">
    <location>
        <begin position="1"/>
        <end position="34"/>
    </location>
</feature>
<proteinExistence type="predicted"/>
<dbReference type="SUPFAM" id="SSF57667">
    <property type="entry name" value="beta-beta-alpha zinc fingers"/>
    <property type="match status" value="1"/>
</dbReference>
<evidence type="ECO:0000313" key="7">
    <source>
        <dbReference type="Proteomes" id="UP000824219"/>
    </source>
</evidence>
<evidence type="ECO:0000256" key="3">
    <source>
        <dbReference type="ARBA" id="ARBA00022833"/>
    </source>
</evidence>
<feature type="compositionally biased region" description="Basic and acidic residues" evidence="4">
    <location>
        <begin position="15"/>
        <end position="32"/>
    </location>
</feature>